<dbReference type="GO" id="GO:0006355">
    <property type="term" value="P:regulation of DNA-templated transcription"/>
    <property type="evidence" value="ECO:0007669"/>
    <property type="project" value="InterPro"/>
</dbReference>
<evidence type="ECO:0000259" key="2">
    <source>
        <dbReference type="Pfam" id="PF01402"/>
    </source>
</evidence>
<keyword evidence="4" id="KW-1185">Reference proteome</keyword>
<dbReference type="Pfam" id="PF01402">
    <property type="entry name" value="RHH_1"/>
    <property type="match status" value="1"/>
</dbReference>
<feature type="domain" description="Ribbon-helix-helix protein CopG" evidence="2">
    <location>
        <begin position="70"/>
        <end position="108"/>
    </location>
</feature>
<name>A0A853ERA4_9MICO</name>
<dbReference type="EMBL" id="JACBYE010000010">
    <property type="protein sequence ID" value="NYS93135.1"/>
    <property type="molecule type" value="Genomic_DNA"/>
</dbReference>
<evidence type="ECO:0000313" key="3">
    <source>
        <dbReference type="EMBL" id="NYS93135.1"/>
    </source>
</evidence>
<dbReference type="AlphaFoldDB" id="A0A853ERA4"/>
<feature type="compositionally biased region" description="Basic and acidic residues" evidence="1">
    <location>
        <begin position="50"/>
        <end position="62"/>
    </location>
</feature>
<dbReference type="Gene3D" id="1.10.1220.10">
    <property type="entry name" value="Met repressor-like"/>
    <property type="match status" value="1"/>
</dbReference>
<accession>A0A853ERA4</accession>
<feature type="region of interest" description="Disordered" evidence="1">
    <location>
        <begin position="1"/>
        <end position="29"/>
    </location>
</feature>
<feature type="region of interest" description="Disordered" evidence="1">
    <location>
        <begin position="50"/>
        <end position="69"/>
    </location>
</feature>
<evidence type="ECO:0000313" key="4">
    <source>
        <dbReference type="Proteomes" id="UP000561011"/>
    </source>
</evidence>
<dbReference type="RefSeq" id="WP_056136100.1">
    <property type="nucleotide sequence ID" value="NZ_JACBYE010000010.1"/>
</dbReference>
<comment type="caution">
    <text evidence="3">The sequence shown here is derived from an EMBL/GenBank/DDBJ whole genome shotgun (WGS) entry which is preliminary data.</text>
</comment>
<organism evidence="3 4">
    <name type="scientific">Sanguibacter inulinus</name>
    <dbReference type="NCBI Taxonomy" id="60922"/>
    <lineage>
        <taxon>Bacteria</taxon>
        <taxon>Bacillati</taxon>
        <taxon>Actinomycetota</taxon>
        <taxon>Actinomycetes</taxon>
        <taxon>Micrococcales</taxon>
        <taxon>Sanguibacteraceae</taxon>
        <taxon>Sanguibacter</taxon>
    </lineage>
</organism>
<dbReference type="Proteomes" id="UP000561011">
    <property type="component" value="Unassembled WGS sequence"/>
</dbReference>
<dbReference type="InterPro" id="IPR002145">
    <property type="entry name" value="CopG"/>
</dbReference>
<sequence>MSEETDRQLAQWAESGVTTPRRAVTGPQASAEARAMLEAAGLDVAAVERRVGRPRLDGEPPRPHGQRSPRINVAVSDQTNQAIEEVRAKLGLSRSDLVRKALDAYLAEASDLAHAS</sequence>
<dbReference type="CDD" id="cd22235">
    <property type="entry name" value="RHH_CopG_archaea"/>
    <property type="match status" value="1"/>
</dbReference>
<proteinExistence type="predicted"/>
<reference evidence="3 4" key="1">
    <citation type="submission" date="2020-07" db="EMBL/GenBank/DDBJ databases">
        <title>MOT database genomes.</title>
        <authorList>
            <person name="Joseph S."/>
            <person name="Aduse-Opoku J."/>
            <person name="Hashim A."/>
            <person name="Wade W."/>
            <person name="Curtis M."/>
        </authorList>
    </citation>
    <scope>NUCLEOTIDE SEQUENCE [LARGE SCALE GENOMIC DNA]</scope>
    <source>
        <strain evidence="3 4">DSM 100099</strain>
    </source>
</reference>
<gene>
    <name evidence="3" type="ORF">HZZ10_06275</name>
</gene>
<dbReference type="InterPro" id="IPR013321">
    <property type="entry name" value="Arc_rbn_hlx_hlx"/>
</dbReference>
<evidence type="ECO:0000256" key="1">
    <source>
        <dbReference type="SAM" id="MobiDB-lite"/>
    </source>
</evidence>
<protein>
    <submittedName>
        <fullName evidence="3">Ribbon-helix-helix protein, CopG family</fullName>
    </submittedName>
</protein>